<reference evidence="3 4" key="1">
    <citation type="submission" date="2016-10" db="EMBL/GenBank/DDBJ databases">
        <authorList>
            <person name="de Groot N.N."/>
        </authorList>
    </citation>
    <scope>NUCLEOTIDE SEQUENCE [LARGE SCALE GENOMIC DNA]</scope>
    <source>
        <strain evidence="3 4">L14</strain>
    </source>
</reference>
<evidence type="ECO:0000313" key="3">
    <source>
        <dbReference type="EMBL" id="SFB04360.1"/>
    </source>
</evidence>
<sequence length="459" mass="52618">MPSPILPDGALLSLPIPDRKSLNKYGDLCYRGQSFREIITQLNPRFDFAENPTCHLDPDIYSEITSRLPDWKPAFGQWGLPATHLDKLGVDIGDIFLFYGMFQQTKWLEDGKLAYVKGAPVRHIIYGYMQIGEIIRDEKKMKELYSWHPHSQYNDSQNNRLYLPAKYGTFRYAEPLVLTQSEQSNRRVWQLPPFFAEGGISISWQGENVPVMKDGFSVLNSAARGQEFVITADTTTQNKNLSDWVENLIQNGTIETRGYAMERIITEIKNQDLKKKAFTNAQFILMAEYGAMGEPGKILIITSGGSIFHGNYYMGDIDFDRLYRSVPVIKAWNYDDILPENWAYQYLGAGNHLLIRKDVYDDFRKAVGEGTPPEHIYVRWMDAAWDIIEKQNAGKTPLDTKTADELALLADKAIEAAMHEPEMTEEEQLMYDAEHGYAYDEDNDPYGWNDPNNPDNKDE</sequence>
<accession>A0A1I0XVM6</accession>
<feature type="compositionally biased region" description="Polar residues" evidence="1">
    <location>
        <begin position="450"/>
        <end position="459"/>
    </location>
</feature>
<feature type="domain" description="Nucleotide modification associated" evidence="2">
    <location>
        <begin position="1"/>
        <end position="230"/>
    </location>
</feature>
<protein>
    <recommendedName>
        <fullName evidence="2">Nucleotide modification associated domain-containing protein</fullName>
    </recommendedName>
</protein>
<dbReference type="InterPro" id="IPR041135">
    <property type="entry name" value="Nmad3"/>
</dbReference>
<proteinExistence type="predicted"/>
<evidence type="ECO:0000313" key="4">
    <source>
        <dbReference type="Proteomes" id="UP000183843"/>
    </source>
</evidence>
<dbReference type="EMBL" id="FOJX01000007">
    <property type="protein sequence ID" value="SFB04360.1"/>
    <property type="molecule type" value="Genomic_DNA"/>
</dbReference>
<evidence type="ECO:0000256" key="1">
    <source>
        <dbReference type="SAM" id="MobiDB-lite"/>
    </source>
</evidence>
<dbReference type="Pfam" id="PF18754">
    <property type="entry name" value="Nmad3"/>
    <property type="match status" value="1"/>
</dbReference>
<dbReference type="Proteomes" id="UP000183843">
    <property type="component" value="Unassembled WGS sequence"/>
</dbReference>
<evidence type="ECO:0000259" key="2">
    <source>
        <dbReference type="Pfam" id="PF18754"/>
    </source>
</evidence>
<gene>
    <name evidence="3" type="ORF">SAMN05216587_107125</name>
</gene>
<dbReference type="AlphaFoldDB" id="A0A1I0XVM6"/>
<organism evidence="3 4">
    <name type="scientific">Selenomonas ruminantium</name>
    <dbReference type="NCBI Taxonomy" id="971"/>
    <lineage>
        <taxon>Bacteria</taxon>
        <taxon>Bacillati</taxon>
        <taxon>Bacillota</taxon>
        <taxon>Negativicutes</taxon>
        <taxon>Selenomonadales</taxon>
        <taxon>Selenomonadaceae</taxon>
        <taxon>Selenomonas</taxon>
    </lineage>
</organism>
<feature type="region of interest" description="Disordered" evidence="1">
    <location>
        <begin position="435"/>
        <end position="459"/>
    </location>
</feature>
<name>A0A1I0XVM6_SELRU</name>